<keyword evidence="3" id="KW-0732">Signal</keyword>
<dbReference type="NCBIfam" id="TIGR01167">
    <property type="entry name" value="LPXTG_anchor"/>
    <property type="match status" value="1"/>
</dbReference>
<feature type="transmembrane region" description="Helical" evidence="6">
    <location>
        <begin position="503"/>
        <end position="524"/>
    </location>
</feature>
<keyword evidence="1" id="KW-0134">Cell wall</keyword>
<dbReference type="EMBL" id="BAAANY010000001">
    <property type="protein sequence ID" value="GAA1655557.1"/>
    <property type="molecule type" value="Genomic_DNA"/>
</dbReference>
<evidence type="ECO:0000259" key="7">
    <source>
        <dbReference type="PROSITE" id="PS50847"/>
    </source>
</evidence>
<gene>
    <name evidence="8" type="ORF">GCM10009765_00900</name>
</gene>
<accession>A0ABN2FP55</accession>
<keyword evidence="6" id="KW-0812">Transmembrane</keyword>
<dbReference type="PROSITE" id="PS50847">
    <property type="entry name" value="GRAM_POS_ANCHORING"/>
    <property type="match status" value="1"/>
</dbReference>
<proteinExistence type="predicted"/>
<dbReference type="Gene3D" id="2.60.40.10">
    <property type="entry name" value="Immunoglobulins"/>
    <property type="match status" value="1"/>
</dbReference>
<evidence type="ECO:0000313" key="8">
    <source>
        <dbReference type="EMBL" id="GAA1655557.1"/>
    </source>
</evidence>
<dbReference type="Proteomes" id="UP001500618">
    <property type="component" value="Unassembled WGS sequence"/>
</dbReference>
<evidence type="ECO:0000313" key="9">
    <source>
        <dbReference type="Proteomes" id="UP001500618"/>
    </source>
</evidence>
<keyword evidence="2" id="KW-0964">Secreted</keyword>
<sequence length="530" mass="52723">MAALTLIPLGPASAAGDTPTGPTPVVTVAPPGSTPASSAPKAPPVAKPPAKAPKSAAAAGDEADVSVAITGTKIALGSQSKPFVVTVTNNSSTVTTRSATVDVQATTVDQPQQLSGLQAISATCKKDPKDAGHFTCAIGDIGPGQKRALQFQYSLDKTAVVHDNTASITAKVQTASPPDPNLSNNTATAQVDIVPAGIDLGVSIPDTSVAFPGGTATTYAQIRNDGAADATGVSFSVRSPDGTGIHGVALMDTSGGYGVKCTTTSHTGATCSIGGLQAHHYVTARIILDVTEFAASSSTITGGVGSVTGIAPSSMQALAKNNAKANDKILQRKATAKATSAVDDPSDNSDSFAVPITDLPKADLGVTATAVSGAKVGDTVTINANVANHGPNLAAGIYVMITVPSNTGFAAISQVCQHTSNARTIKCVYSDTLGADKSVDFPIKVKVHGTPGSDGSLTVHGSAVDLSSANNSASLSIALDTATATTAANASNTGTLPVTGDKVGLYAFGGALLLLMGGALTITARRRRSA</sequence>
<feature type="compositionally biased region" description="Pro residues" evidence="5">
    <location>
        <begin position="41"/>
        <end position="51"/>
    </location>
</feature>
<dbReference type="Pfam" id="PF01345">
    <property type="entry name" value="DUF11"/>
    <property type="match status" value="2"/>
</dbReference>
<evidence type="ECO:0000256" key="6">
    <source>
        <dbReference type="SAM" id="Phobius"/>
    </source>
</evidence>
<keyword evidence="4" id="KW-0572">Peptidoglycan-anchor</keyword>
<keyword evidence="9" id="KW-1185">Reference proteome</keyword>
<feature type="region of interest" description="Disordered" evidence="5">
    <location>
        <begin position="1"/>
        <end position="62"/>
    </location>
</feature>
<keyword evidence="6" id="KW-0472">Membrane</keyword>
<name>A0ABN2FP55_9ACTN</name>
<keyword evidence="6" id="KW-1133">Transmembrane helix</keyword>
<evidence type="ECO:0000256" key="1">
    <source>
        <dbReference type="ARBA" id="ARBA00022512"/>
    </source>
</evidence>
<organism evidence="8 9">
    <name type="scientific">Fodinicola feengrottensis</name>
    <dbReference type="NCBI Taxonomy" id="435914"/>
    <lineage>
        <taxon>Bacteria</taxon>
        <taxon>Bacillati</taxon>
        <taxon>Actinomycetota</taxon>
        <taxon>Actinomycetes</taxon>
        <taxon>Mycobacteriales</taxon>
        <taxon>Fodinicola</taxon>
    </lineage>
</organism>
<dbReference type="InterPro" id="IPR001434">
    <property type="entry name" value="OmcB-like_DUF11"/>
</dbReference>
<reference evidence="8 9" key="1">
    <citation type="journal article" date="2019" name="Int. J. Syst. Evol. Microbiol.">
        <title>The Global Catalogue of Microorganisms (GCM) 10K type strain sequencing project: providing services to taxonomists for standard genome sequencing and annotation.</title>
        <authorList>
            <consortium name="The Broad Institute Genomics Platform"/>
            <consortium name="The Broad Institute Genome Sequencing Center for Infectious Disease"/>
            <person name="Wu L."/>
            <person name="Ma J."/>
        </authorList>
    </citation>
    <scope>NUCLEOTIDE SEQUENCE [LARGE SCALE GENOMIC DNA]</scope>
    <source>
        <strain evidence="8 9">JCM 14718</strain>
    </source>
</reference>
<feature type="compositionally biased region" description="Low complexity" evidence="5">
    <location>
        <begin position="10"/>
        <end position="40"/>
    </location>
</feature>
<dbReference type="InterPro" id="IPR013783">
    <property type="entry name" value="Ig-like_fold"/>
</dbReference>
<feature type="domain" description="Gram-positive cocci surface proteins LPxTG" evidence="7">
    <location>
        <begin position="496"/>
        <end position="530"/>
    </location>
</feature>
<comment type="caution">
    <text evidence="8">The sequence shown here is derived from an EMBL/GenBank/DDBJ whole genome shotgun (WGS) entry which is preliminary data.</text>
</comment>
<protein>
    <recommendedName>
        <fullName evidence="7">Gram-positive cocci surface proteins LPxTG domain-containing protein</fullName>
    </recommendedName>
</protein>
<evidence type="ECO:0000256" key="5">
    <source>
        <dbReference type="SAM" id="MobiDB-lite"/>
    </source>
</evidence>
<evidence type="ECO:0000256" key="3">
    <source>
        <dbReference type="ARBA" id="ARBA00022729"/>
    </source>
</evidence>
<dbReference type="InterPro" id="IPR019931">
    <property type="entry name" value="LPXTG_anchor"/>
</dbReference>
<evidence type="ECO:0000256" key="2">
    <source>
        <dbReference type="ARBA" id="ARBA00022525"/>
    </source>
</evidence>
<evidence type="ECO:0000256" key="4">
    <source>
        <dbReference type="ARBA" id="ARBA00023088"/>
    </source>
</evidence>